<dbReference type="EMBL" id="CP049865">
    <property type="protein sequence ID" value="QIK73162.1"/>
    <property type="molecule type" value="Genomic_DNA"/>
</dbReference>
<dbReference type="KEGG" id="prv:G7070_13965"/>
<protein>
    <submittedName>
        <fullName evidence="4">Gfo/Idh/MocA family oxidoreductase</fullName>
    </submittedName>
</protein>
<evidence type="ECO:0000256" key="1">
    <source>
        <dbReference type="ARBA" id="ARBA00023002"/>
    </source>
</evidence>
<feature type="domain" description="Gfo/Idh/MocA-like oxidoreductase N-terminal" evidence="2">
    <location>
        <begin position="5"/>
        <end position="118"/>
    </location>
</feature>
<dbReference type="Gene3D" id="3.30.360.10">
    <property type="entry name" value="Dihydrodipicolinate Reductase, domain 2"/>
    <property type="match status" value="1"/>
</dbReference>
<evidence type="ECO:0000259" key="2">
    <source>
        <dbReference type="Pfam" id="PF01408"/>
    </source>
</evidence>
<dbReference type="Pfam" id="PF22725">
    <property type="entry name" value="GFO_IDH_MocA_C3"/>
    <property type="match status" value="1"/>
</dbReference>
<dbReference type="InterPro" id="IPR055170">
    <property type="entry name" value="GFO_IDH_MocA-like_dom"/>
</dbReference>
<dbReference type="GO" id="GO:0000166">
    <property type="term" value="F:nucleotide binding"/>
    <property type="evidence" value="ECO:0007669"/>
    <property type="project" value="InterPro"/>
</dbReference>
<dbReference type="InterPro" id="IPR000683">
    <property type="entry name" value="Gfo/Idh/MocA-like_OxRdtase_N"/>
</dbReference>
<accession>A0A6G7Y8L7</accession>
<name>A0A6G7Y8L7_9ACTN</name>
<dbReference type="GO" id="GO:0016491">
    <property type="term" value="F:oxidoreductase activity"/>
    <property type="evidence" value="ECO:0007669"/>
    <property type="project" value="UniProtKB-KW"/>
</dbReference>
<evidence type="ECO:0000259" key="3">
    <source>
        <dbReference type="Pfam" id="PF22725"/>
    </source>
</evidence>
<evidence type="ECO:0000313" key="5">
    <source>
        <dbReference type="Proteomes" id="UP000501058"/>
    </source>
</evidence>
<evidence type="ECO:0000313" key="4">
    <source>
        <dbReference type="EMBL" id="QIK73162.1"/>
    </source>
</evidence>
<dbReference type="Pfam" id="PF01408">
    <property type="entry name" value="GFO_IDH_MocA"/>
    <property type="match status" value="1"/>
</dbReference>
<dbReference type="SUPFAM" id="SSF55347">
    <property type="entry name" value="Glyceraldehyde-3-phosphate dehydrogenase-like, C-terminal domain"/>
    <property type="match status" value="1"/>
</dbReference>
<proteinExistence type="predicted"/>
<organism evidence="4 5">
    <name type="scientific">Propioniciclava coleopterorum</name>
    <dbReference type="NCBI Taxonomy" id="2714937"/>
    <lineage>
        <taxon>Bacteria</taxon>
        <taxon>Bacillati</taxon>
        <taxon>Actinomycetota</taxon>
        <taxon>Actinomycetes</taxon>
        <taxon>Propionibacteriales</taxon>
        <taxon>Propionibacteriaceae</taxon>
        <taxon>Propioniciclava</taxon>
    </lineage>
</organism>
<dbReference type="InterPro" id="IPR036291">
    <property type="entry name" value="NAD(P)-bd_dom_sf"/>
</dbReference>
<dbReference type="SUPFAM" id="SSF51735">
    <property type="entry name" value="NAD(P)-binding Rossmann-fold domains"/>
    <property type="match status" value="1"/>
</dbReference>
<dbReference type="InterPro" id="IPR050463">
    <property type="entry name" value="Gfo/Idh/MocA_oxidrdct_glycsds"/>
</dbReference>
<sequence length="398" mass="44041">MTGHRIAMLGTGLIGDFYTMTLHRGRGRDRVELVYSRSVERGEAFRERWGIPRSTTSIQEACADPDIDTVVIGLPNHLHEEAIRAAAEAGKNILCTKPLARTAEEAKRILDIVAEHGVFAGYLEDLVYTPKSLVAQQAVADGALGDILWVRSRETHPGPHSAWFWDEGKAGGGAIVDLGCHTIEITRSFVGKDNRPVEVFCWKDTLVHPITAEDHAIALIRYESGAVGQFEVSWAFRGGMDLRDEVAGTEGTIWLNHFLRTGFEMFTTGGTGGYVAEKAESTSGWLFPVGDEVADLGYVEMFTDMFDAIDEGREPRETFYDGYVVNAVIDACFASSESGRWEPVTLEDWPHPPKPRVARTSETWEGHPVIKTELLPDGRRKLMYQDANTGEVKEVVTA</sequence>
<gene>
    <name evidence="4" type="ORF">G7070_13965</name>
</gene>
<feature type="domain" description="GFO/IDH/MocA-like oxidoreductase" evidence="3">
    <location>
        <begin position="135"/>
        <end position="253"/>
    </location>
</feature>
<reference evidence="4 5" key="1">
    <citation type="submission" date="2020-03" db="EMBL/GenBank/DDBJ databases">
        <title>Propioniciclava sp. nov., isolated from Hydrophilus acuminatus.</title>
        <authorList>
            <person name="Hyun D.-W."/>
            <person name="Bae J.-W."/>
        </authorList>
    </citation>
    <scope>NUCLEOTIDE SEQUENCE [LARGE SCALE GENOMIC DNA]</scope>
    <source>
        <strain evidence="4 5">HDW11</strain>
    </source>
</reference>
<dbReference type="Gene3D" id="3.40.50.720">
    <property type="entry name" value="NAD(P)-binding Rossmann-like Domain"/>
    <property type="match status" value="1"/>
</dbReference>
<dbReference type="PANTHER" id="PTHR43818:SF11">
    <property type="entry name" value="BCDNA.GH03377"/>
    <property type="match status" value="1"/>
</dbReference>
<dbReference type="RefSeq" id="WP_166234233.1">
    <property type="nucleotide sequence ID" value="NZ_CP049865.1"/>
</dbReference>
<keyword evidence="1" id="KW-0560">Oxidoreductase</keyword>
<dbReference type="PANTHER" id="PTHR43818">
    <property type="entry name" value="BCDNA.GH03377"/>
    <property type="match status" value="1"/>
</dbReference>
<keyword evidence="5" id="KW-1185">Reference proteome</keyword>
<dbReference type="Proteomes" id="UP000501058">
    <property type="component" value="Chromosome"/>
</dbReference>
<dbReference type="AlphaFoldDB" id="A0A6G7Y8L7"/>